<keyword evidence="3" id="KW-1185">Reference proteome</keyword>
<sequence length="262" mass="29520">MPYGYNREAPRLAIQVGRYAHAKQFKRMRKSLKTLCTRVGRVYRDVERQIGGLPETQQAQGKNLLPRVQRILTQKPKDKNKLYALHAPEVSCISKGKARTPYEFGCKVTVAVTAKEGWVVGMRALQGNPWDGHTLAETLEQVSILANQTPKIAVVDKGYRGVEIAGIQILRSGQRRGITKSLRALIHRRSAIEPIIGHMKSDGRLQRNPLKGELGDALHAVLCGAGQNIRWLLKQLRLFCARNLRWLFSLDWPQTLDQFAVA</sequence>
<evidence type="ECO:0000313" key="2">
    <source>
        <dbReference type="EMBL" id="TCV76453.1"/>
    </source>
</evidence>
<evidence type="ECO:0000259" key="1">
    <source>
        <dbReference type="Pfam" id="PF01609"/>
    </source>
</evidence>
<dbReference type="Proteomes" id="UP000295649">
    <property type="component" value="Unassembled WGS sequence"/>
</dbReference>
<evidence type="ECO:0000313" key="3">
    <source>
        <dbReference type="Proteomes" id="UP000295649"/>
    </source>
</evidence>
<accession>A0ABY2CGW3</accession>
<protein>
    <submittedName>
        <fullName evidence="2">DDE family transposase</fullName>
    </submittedName>
</protein>
<dbReference type="PANTHER" id="PTHR33803">
    <property type="entry name" value="IS1478 TRANSPOSASE"/>
    <property type="match status" value="1"/>
</dbReference>
<feature type="domain" description="Transposase IS4-like" evidence="1">
    <location>
        <begin position="96"/>
        <end position="215"/>
    </location>
</feature>
<dbReference type="InterPro" id="IPR047710">
    <property type="entry name" value="Transpos_IS5-like"/>
</dbReference>
<proteinExistence type="predicted"/>
<comment type="caution">
    <text evidence="2">The sequence shown here is derived from an EMBL/GenBank/DDBJ whole genome shotgun (WGS) entry which is preliminary data.</text>
</comment>
<dbReference type="EMBL" id="SMCN01000033">
    <property type="protein sequence ID" value="TCV76453.1"/>
    <property type="molecule type" value="Genomic_DNA"/>
</dbReference>
<organism evidence="2 3">
    <name type="scientific">Methylomonas methanica</name>
    <dbReference type="NCBI Taxonomy" id="421"/>
    <lineage>
        <taxon>Bacteria</taxon>
        <taxon>Pseudomonadati</taxon>
        <taxon>Pseudomonadota</taxon>
        <taxon>Gammaproteobacteria</taxon>
        <taxon>Methylococcales</taxon>
        <taxon>Methylococcaceae</taxon>
        <taxon>Methylomonas</taxon>
    </lineage>
</organism>
<dbReference type="PANTHER" id="PTHR33803:SF3">
    <property type="entry name" value="BLL1974 PROTEIN"/>
    <property type="match status" value="1"/>
</dbReference>
<gene>
    <name evidence="2" type="ORF">EDE11_13346</name>
</gene>
<reference evidence="2 3" key="1">
    <citation type="submission" date="2019-03" db="EMBL/GenBank/DDBJ databases">
        <title>Systems level insights into methane cycling in arid and semi-arid ecosystems.</title>
        <authorList>
            <person name="Kalyuzhnaya M."/>
        </authorList>
    </citation>
    <scope>NUCLEOTIDE SEQUENCE [LARGE SCALE GENOMIC DNA]</scope>
    <source>
        <strain evidence="2 3">S-1</strain>
    </source>
</reference>
<dbReference type="NCBIfam" id="NF033578">
    <property type="entry name" value="transpos_IS5_1"/>
    <property type="match status" value="1"/>
</dbReference>
<name>A0ABY2CGW3_METMH</name>
<dbReference type="InterPro" id="IPR002559">
    <property type="entry name" value="Transposase_11"/>
</dbReference>
<dbReference type="Pfam" id="PF01609">
    <property type="entry name" value="DDE_Tnp_1"/>
    <property type="match status" value="1"/>
</dbReference>